<dbReference type="InterPro" id="IPR016833">
    <property type="entry name" value="Put_Na-Bile_cotransptr"/>
</dbReference>
<evidence type="ECO:0000313" key="5">
    <source>
        <dbReference type="Proteomes" id="UP000623509"/>
    </source>
</evidence>
<dbReference type="EMBL" id="MDUX01000008">
    <property type="protein sequence ID" value="KAF7600203.1"/>
    <property type="molecule type" value="Genomic_DNA"/>
</dbReference>
<dbReference type="RefSeq" id="WP_095523602.1">
    <property type="nucleotide sequence ID" value="NZ_MDUX01000008.1"/>
</dbReference>
<accession>A0A272EXF0</accession>
<feature type="transmembrane region" description="Helical" evidence="1">
    <location>
        <begin position="12"/>
        <end position="30"/>
    </location>
</feature>
<dbReference type="Proteomes" id="UP000216107">
    <property type="component" value="Unassembled WGS sequence"/>
</dbReference>
<reference evidence="2 5" key="1">
    <citation type="submission" date="2016-08" db="EMBL/GenBank/DDBJ databases">
        <title>Candidatus Dactylopiibacterium carminicum genome sequence.</title>
        <authorList>
            <person name="Ramirez-Puebla S.T."/>
            <person name="Ormeno-Orrillo E."/>
            <person name="Vera-Ponce De Leon A."/>
            <person name="Luis L."/>
            <person name="Sanchez-Flores A."/>
            <person name="Monica R."/>
            <person name="Martinez-Romero E."/>
        </authorList>
    </citation>
    <scope>NUCLEOTIDE SEQUENCE [LARGE SCALE GENOMIC DNA]</scope>
    <source>
        <strain evidence="2">END1</strain>
    </source>
</reference>
<feature type="transmembrane region" description="Helical" evidence="1">
    <location>
        <begin position="176"/>
        <end position="195"/>
    </location>
</feature>
<dbReference type="Gene3D" id="1.20.1530.20">
    <property type="match status" value="1"/>
</dbReference>
<feature type="transmembrane region" description="Helical" evidence="1">
    <location>
        <begin position="294"/>
        <end position="317"/>
    </location>
</feature>
<evidence type="ECO:0000313" key="3">
    <source>
        <dbReference type="EMBL" id="PAS94779.1"/>
    </source>
</evidence>
<dbReference type="Pfam" id="PF13593">
    <property type="entry name" value="SBF_like"/>
    <property type="match status" value="1"/>
</dbReference>
<dbReference type="OrthoDB" id="9792271at2"/>
<sequence>MLDILKKLARDWFLAGMLLSVIVASFVPDIGRSGGWIHADTLSDYGIFLIFFLHGIGLSTENLRRGISRWKLHVLVQVFTFGVFPLLWWVLNLGVGRWLPQDLMFGFFYLCALPSTISSSVAMTSLARGNVPGAIFNATLSTLLGIFLTPLLVSLLMGQSGQLDLGEAMFNIARLLLLPFVVGQVLRPLWGAWFARYKKYTNVIDRGVILLLVFSAFSDSVADGLWSKHGVWLIVQTLIGAAVILAIVLWLSRFAARRAGFEIEDEIAAVFCGSKKTLASGVPMAKLLFGSQPAIGVIVLPIMFYHQLQLFVCALMARRYAARVDPDA</sequence>
<dbReference type="GO" id="GO:0005886">
    <property type="term" value="C:plasma membrane"/>
    <property type="evidence" value="ECO:0007669"/>
    <property type="project" value="TreeGrafter"/>
</dbReference>
<keyword evidence="1" id="KW-0472">Membrane</keyword>
<dbReference type="InterPro" id="IPR038770">
    <property type="entry name" value="Na+/solute_symporter_sf"/>
</dbReference>
<dbReference type="AlphaFoldDB" id="A0A272EXF0"/>
<protein>
    <submittedName>
        <fullName evidence="3">Bile acid:sodium symporter</fullName>
    </submittedName>
</protein>
<feature type="transmembrane region" description="Helical" evidence="1">
    <location>
        <begin position="207"/>
        <end position="226"/>
    </location>
</feature>
<keyword evidence="1" id="KW-1133">Transmembrane helix</keyword>
<proteinExistence type="predicted"/>
<evidence type="ECO:0000313" key="4">
    <source>
        <dbReference type="Proteomes" id="UP000216107"/>
    </source>
</evidence>
<feature type="transmembrane region" description="Helical" evidence="1">
    <location>
        <begin position="134"/>
        <end position="156"/>
    </location>
</feature>
<dbReference type="EMBL" id="NMRN01000004">
    <property type="protein sequence ID" value="PAS94779.1"/>
    <property type="molecule type" value="Genomic_DNA"/>
</dbReference>
<keyword evidence="1" id="KW-0812">Transmembrane</keyword>
<evidence type="ECO:0000313" key="2">
    <source>
        <dbReference type="EMBL" id="KAF7600203.1"/>
    </source>
</evidence>
<gene>
    <name evidence="2" type="ORF">BGI27_03890</name>
    <name evidence="3" type="ORF">CGU29_02415</name>
</gene>
<name>A0A272EXF0_9RHOO</name>
<evidence type="ECO:0000256" key="1">
    <source>
        <dbReference type="SAM" id="Phobius"/>
    </source>
</evidence>
<dbReference type="PANTHER" id="PTHR18640">
    <property type="entry name" value="SOLUTE CARRIER FAMILY 10 MEMBER 7"/>
    <property type="match status" value="1"/>
</dbReference>
<reference evidence="3 4" key="2">
    <citation type="submission" date="2017-07" db="EMBL/GenBank/DDBJ databases">
        <title>Candidatus Dactylopiibacterium carminicum, a nitrogen-fixing symbiont of the cochineal insect Dactylopius coccus and Dactylopius opuntiae (Hemiptera: Coccoidea: Dactylopiidae).</title>
        <authorList>
            <person name="Vera A."/>
        </authorList>
    </citation>
    <scope>NUCLEOTIDE SEQUENCE [LARGE SCALE GENOMIC DNA]</scope>
    <source>
        <strain evidence="3 4">NFDCM</strain>
    </source>
</reference>
<keyword evidence="5" id="KW-1185">Reference proteome</keyword>
<dbReference type="Proteomes" id="UP000623509">
    <property type="component" value="Unassembled WGS sequence"/>
</dbReference>
<dbReference type="PANTHER" id="PTHR18640:SF5">
    <property type="entry name" value="SODIUM_BILE ACID COTRANSPORTER 7"/>
    <property type="match status" value="1"/>
</dbReference>
<feature type="transmembrane region" description="Helical" evidence="1">
    <location>
        <begin position="103"/>
        <end position="122"/>
    </location>
</feature>
<comment type="caution">
    <text evidence="3">The sequence shown here is derived from an EMBL/GenBank/DDBJ whole genome shotgun (WGS) entry which is preliminary data.</text>
</comment>
<organism evidence="3 4">
    <name type="scientific">Candidatus Dactylopiibacterium carminicum</name>
    <dbReference type="NCBI Taxonomy" id="857335"/>
    <lineage>
        <taxon>Bacteria</taxon>
        <taxon>Pseudomonadati</taxon>
        <taxon>Pseudomonadota</taxon>
        <taxon>Betaproteobacteria</taxon>
        <taxon>Rhodocyclales</taxon>
        <taxon>Rhodocyclaceae</taxon>
        <taxon>Candidatus Dactylopiibacterium</taxon>
    </lineage>
</organism>
<feature type="transmembrane region" description="Helical" evidence="1">
    <location>
        <begin position="72"/>
        <end position="91"/>
    </location>
</feature>
<feature type="transmembrane region" description="Helical" evidence="1">
    <location>
        <begin position="232"/>
        <end position="251"/>
    </location>
</feature>
<dbReference type="PIRSF" id="PIRSF026166">
    <property type="entry name" value="UCP026166"/>
    <property type="match status" value="1"/>
</dbReference>
<feature type="transmembrane region" description="Helical" evidence="1">
    <location>
        <begin position="42"/>
        <end position="60"/>
    </location>
</feature>